<sequence length="403" mass="42477">MAHRQLLGGLGAAGVVVLISPASAHADEQDHEQVALSSDVYGGVLLAEGVSAFPTDEPLDLMIAAEPYEIPDSVEVWVYSPEEDNPVLIGSGETESDIYTNPGAETATDWEVELIEVTLPRAEVPATGWYAFLALDESTGDLITWSSYPVLTPDGGDLAGGPGEHWPLPDIAENLEPSTEPPTLDSLTEQGYGLVSINQEDPVLPLDETFTLQIDGVEGRADLWLLPPDGEDARFLATEPAGDGAFVRPGDTPWRTMVDSDGADYNGIYGLVATHEDAGVVAWTPFAVSADGNALQTDDPGVDDSDPAYSDRNIWPIPDSVPGADGDQDDSGEDADDPGAEENSETSPTADTTDSENEDSEAADAEQTSGSDLGSPWALITAVIGGLVLIASAAYVLWRRNRA</sequence>
<proteinExistence type="predicted"/>
<gene>
    <name evidence="4" type="ORF">FEF26_06410</name>
</gene>
<dbReference type="EMBL" id="VAVZ01000014">
    <property type="protein sequence ID" value="TLP98021.1"/>
    <property type="molecule type" value="Genomic_DNA"/>
</dbReference>
<evidence type="ECO:0000256" key="3">
    <source>
        <dbReference type="SAM" id="SignalP"/>
    </source>
</evidence>
<feature type="transmembrane region" description="Helical" evidence="2">
    <location>
        <begin position="377"/>
        <end position="398"/>
    </location>
</feature>
<evidence type="ECO:0000256" key="2">
    <source>
        <dbReference type="SAM" id="Phobius"/>
    </source>
</evidence>
<dbReference type="RefSeq" id="WP_138252717.1">
    <property type="nucleotide sequence ID" value="NZ_VAVZ01000014.1"/>
</dbReference>
<protein>
    <submittedName>
        <fullName evidence="4">Uncharacterized protein</fullName>
    </submittedName>
</protein>
<feature type="compositionally biased region" description="Acidic residues" evidence="1">
    <location>
        <begin position="353"/>
        <end position="364"/>
    </location>
</feature>
<keyword evidence="2" id="KW-1133">Transmembrane helix</keyword>
<keyword evidence="2" id="KW-0812">Transmembrane</keyword>
<feature type="region of interest" description="Disordered" evidence="1">
    <location>
        <begin position="293"/>
        <end position="374"/>
    </location>
</feature>
<keyword evidence="3" id="KW-0732">Signal</keyword>
<dbReference type="OrthoDB" id="4964156at2"/>
<feature type="signal peptide" evidence="3">
    <location>
        <begin position="1"/>
        <end position="26"/>
    </location>
</feature>
<keyword evidence="2" id="KW-0472">Membrane</keyword>
<keyword evidence="5" id="KW-1185">Reference proteome</keyword>
<feature type="chain" id="PRO_5024355705" evidence="3">
    <location>
        <begin position="27"/>
        <end position="403"/>
    </location>
</feature>
<comment type="caution">
    <text evidence="4">The sequence shown here is derived from an EMBL/GenBank/DDBJ whole genome shotgun (WGS) entry which is preliminary data.</text>
</comment>
<dbReference type="Proteomes" id="UP000310458">
    <property type="component" value="Unassembled WGS sequence"/>
</dbReference>
<dbReference type="AlphaFoldDB" id="A0A5R9BCQ7"/>
<name>A0A5R9BCQ7_9MICC</name>
<accession>A0A5R9BCQ7</accession>
<evidence type="ECO:0000313" key="4">
    <source>
        <dbReference type="EMBL" id="TLP98021.1"/>
    </source>
</evidence>
<organism evidence="4 5">
    <name type="scientific">Nesterenkonia salmonea</name>
    <dbReference type="NCBI Taxonomy" id="1804987"/>
    <lineage>
        <taxon>Bacteria</taxon>
        <taxon>Bacillati</taxon>
        <taxon>Actinomycetota</taxon>
        <taxon>Actinomycetes</taxon>
        <taxon>Micrococcales</taxon>
        <taxon>Micrococcaceae</taxon>
        <taxon>Nesterenkonia</taxon>
    </lineage>
</organism>
<feature type="compositionally biased region" description="Acidic residues" evidence="1">
    <location>
        <begin position="326"/>
        <end position="344"/>
    </location>
</feature>
<reference evidence="4 5" key="1">
    <citation type="submission" date="2019-05" db="EMBL/GenBank/DDBJ databases">
        <title>Nesterenkonia sp. GY074 isolated from the Southern Atlantic Ocean.</title>
        <authorList>
            <person name="Zhang G."/>
        </authorList>
    </citation>
    <scope>NUCLEOTIDE SEQUENCE [LARGE SCALE GENOMIC DNA]</scope>
    <source>
        <strain evidence="4 5">GY074</strain>
    </source>
</reference>
<evidence type="ECO:0000256" key="1">
    <source>
        <dbReference type="SAM" id="MobiDB-lite"/>
    </source>
</evidence>
<evidence type="ECO:0000313" key="5">
    <source>
        <dbReference type="Proteomes" id="UP000310458"/>
    </source>
</evidence>